<evidence type="ECO:0000259" key="2">
    <source>
        <dbReference type="Pfam" id="PF25973"/>
    </source>
</evidence>
<dbReference type="EMBL" id="UOFB01000381">
    <property type="protein sequence ID" value="VAW49772.1"/>
    <property type="molecule type" value="Genomic_DNA"/>
</dbReference>
<dbReference type="Gene3D" id="2.40.30.170">
    <property type="match status" value="1"/>
</dbReference>
<feature type="domain" description="YknX-like C-terminal permuted SH3-like" evidence="3">
    <location>
        <begin position="290"/>
        <end position="353"/>
    </location>
</feature>
<dbReference type="InterPro" id="IPR006143">
    <property type="entry name" value="RND_pump_MFP"/>
</dbReference>
<sequence>MKQFSRFLGFSFLVVAFALSGCEKAQEESQVLNSGKTVDVQVETVQLGTIPLVAVVPGSVVPEQKASIASRLLGYIQALDVQVGQTVKQGELLFSIDSADIKSQINQANAAYKQALAGLKDAKLDYHRFRKLYQEESVSKQQFDKMRLQYSVAQQNVAAAKSSLNQAKEQLHYANVKAPFDGVVVEKLAVAGDLAAPGKPILVIENASSLSVQTEVAGELFAVLRLGDEVQIVLDGQPKPFMGTVYTLVGAANPKTRTHTVKLSLPENLNVNSGTFARVSFKRGTRQTMMVPKTAIVNRADIEGVFVMKEGRASFHMVRLGAEIGEMIEVLSGLALGEKIVVSNTQTLLNGDRLNKIESVNDASEKEGVL</sequence>
<dbReference type="Pfam" id="PF25954">
    <property type="entry name" value="Beta-barrel_RND_2"/>
    <property type="match status" value="1"/>
</dbReference>
<proteinExistence type="predicted"/>
<dbReference type="NCBIfam" id="TIGR01730">
    <property type="entry name" value="RND_mfp"/>
    <property type="match status" value="1"/>
</dbReference>
<dbReference type="InterPro" id="IPR058792">
    <property type="entry name" value="Beta-barrel_RND_2"/>
</dbReference>
<dbReference type="Gene3D" id="1.10.287.470">
    <property type="entry name" value="Helix hairpin bin"/>
    <property type="match status" value="1"/>
</dbReference>
<dbReference type="InterPro" id="IPR058647">
    <property type="entry name" value="BSH_CzcB-like"/>
</dbReference>
<dbReference type="InterPro" id="IPR058637">
    <property type="entry name" value="YknX-like_C"/>
</dbReference>
<dbReference type="Pfam" id="PF25973">
    <property type="entry name" value="BSH_CzcB"/>
    <property type="match status" value="1"/>
</dbReference>
<evidence type="ECO:0000313" key="4">
    <source>
        <dbReference type="EMBL" id="VAW49772.1"/>
    </source>
</evidence>
<organism evidence="4">
    <name type="scientific">hydrothermal vent metagenome</name>
    <dbReference type="NCBI Taxonomy" id="652676"/>
    <lineage>
        <taxon>unclassified sequences</taxon>
        <taxon>metagenomes</taxon>
        <taxon>ecological metagenomes</taxon>
    </lineage>
</organism>
<dbReference type="PANTHER" id="PTHR30469:SF15">
    <property type="entry name" value="HLYD FAMILY OF SECRETION PROTEINS"/>
    <property type="match status" value="1"/>
</dbReference>
<feature type="domain" description="CzcB-like barrel-sandwich hybrid" evidence="2">
    <location>
        <begin position="66"/>
        <end position="204"/>
    </location>
</feature>
<gene>
    <name evidence="4" type="ORF">MNBD_GAMMA04-1415</name>
</gene>
<dbReference type="GO" id="GO:1990281">
    <property type="term" value="C:efflux pump complex"/>
    <property type="evidence" value="ECO:0007669"/>
    <property type="project" value="TreeGrafter"/>
</dbReference>
<dbReference type="SUPFAM" id="SSF111369">
    <property type="entry name" value="HlyD-like secretion proteins"/>
    <property type="match status" value="1"/>
</dbReference>
<reference evidence="4" key="1">
    <citation type="submission" date="2018-06" db="EMBL/GenBank/DDBJ databases">
        <authorList>
            <person name="Zhirakovskaya E."/>
        </authorList>
    </citation>
    <scope>NUCLEOTIDE SEQUENCE</scope>
</reference>
<dbReference type="Pfam" id="PF25989">
    <property type="entry name" value="YknX_C"/>
    <property type="match status" value="1"/>
</dbReference>
<protein>
    <submittedName>
        <fullName evidence="4">Efflux transporter, RND family, MFP subunit, AcrA/E family</fullName>
    </submittedName>
</protein>
<evidence type="ECO:0000259" key="1">
    <source>
        <dbReference type="Pfam" id="PF25954"/>
    </source>
</evidence>
<dbReference type="AlphaFoldDB" id="A0A3B0WEV8"/>
<feature type="domain" description="CusB-like beta-barrel" evidence="1">
    <location>
        <begin position="213"/>
        <end position="283"/>
    </location>
</feature>
<dbReference type="PROSITE" id="PS51257">
    <property type="entry name" value="PROKAR_LIPOPROTEIN"/>
    <property type="match status" value="1"/>
</dbReference>
<dbReference type="Gene3D" id="2.40.420.20">
    <property type="match status" value="1"/>
</dbReference>
<dbReference type="Gene3D" id="2.40.50.100">
    <property type="match status" value="1"/>
</dbReference>
<name>A0A3B0WEV8_9ZZZZ</name>
<accession>A0A3B0WEV8</accession>
<dbReference type="GO" id="GO:0015562">
    <property type="term" value="F:efflux transmembrane transporter activity"/>
    <property type="evidence" value="ECO:0007669"/>
    <property type="project" value="TreeGrafter"/>
</dbReference>
<evidence type="ECO:0000259" key="3">
    <source>
        <dbReference type="Pfam" id="PF25989"/>
    </source>
</evidence>
<dbReference type="PANTHER" id="PTHR30469">
    <property type="entry name" value="MULTIDRUG RESISTANCE PROTEIN MDTA"/>
    <property type="match status" value="1"/>
</dbReference>